<evidence type="ECO:0000313" key="1">
    <source>
        <dbReference type="EMBL" id="RHX84709.1"/>
    </source>
</evidence>
<evidence type="ECO:0000313" key="2">
    <source>
        <dbReference type="Proteomes" id="UP000265798"/>
    </source>
</evidence>
<gene>
    <name evidence="1" type="ORF">DLM75_22075</name>
</gene>
<dbReference type="RefSeq" id="WP_118970678.1">
    <property type="nucleotide sequence ID" value="NZ_QHCT01000011.1"/>
</dbReference>
<dbReference type="Proteomes" id="UP000265798">
    <property type="component" value="Unassembled WGS sequence"/>
</dbReference>
<dbReference type="EMBL" id="QHCT01000011">
    <property type="protein sequence ID" value="RHX84709.1"/>
    <property type="molecule type" value="Genomic_DNA"/>
</dbReference>
<name>A0A396YNH2_9LEPT</name>
<reference evidence="2" key="1">
    <citation type="submission" date="2018-05" db="EMBL/GenBank/DDBJ databases">
        <title>Leptospira yasudae sp. nov. and Leptospira stimsonii sp. nov., two pathogenic species of the genus Leptospira isolated from environmental sources.</title>
        <authorList>
            <person name="Casanovas-Massana A."/>
            <person name="Hamond C."/>
            <person name="Santos L.A."/>
            <person name="Hacker K.P."/>
            <person name="Balassiano I."/>
            <person name="Medeiros M.A."/>
            <person name="Reis M.G."/>
            <person name="Ko A.I."/>
            <person name="Wunder E.A."/>
        </authorList>
    </citation>
    <scope>NUCLEOTIDE SEQUENCE [LARGE SCALE GENOMIC DNA]</scope>
    <source>
        <strain evidence="2">Yale</strain>
    </source>
</reference>
<comment type="caution">
    <text evidence="1">The sequence shown here is derived from an EMBL/GenBank/DDBJ whole genome shotgun (WGS) entry which is preliminary data.</text>
</comment>
<dbReference type="AlphaFoldDB" id="A0A396YNH2"/>
<protein>
    <recommendedName>
        <fullName evidence="3">Head-tail adaptor protein</fullName>
    </recommendedName>
</protein>
<organism evidence="1 2">
    <name type="scientific">Leptospira stimsonii</name>
    <dbReference type="NCBI Taxonomy" id="2202203"/>
    <lineage>
        <taxon>Bacteria</taxon>
        <taxon>Pseudomonadati</taxon>
        <taxon>Spirochaetota</taxon>
        <taxon>Spirochaetia</taxon>
        <taxon>Leptospirales</taxon>
        <taxon>Leptospiraceae</taxon>
        <taxon>Leptospira</taxon>
    </lineage>
</organism>
<evidence type="ECO:0008006" key="3">
    <source>
        <dbReference type="Google" id="ProtNLM"/>
    </source>
</evidence>
<proteinExistence type="predicted"/>
<accession>A0A396YNH2</accession>
<sequence length="107" mass="12392">MVPFEILRPVYNVADSSLDEERSEHITIFAESWKPKTRIRNSDNGIAYTTIYAVILPNEDIRPTDLIKWPQGISKEDFAIRGRYLSILYFYPAPDANQNVHHIEIEG</sequence>
<dbReference type="OrthoDB" id="333820at2"/>